<sequence length="112" mass="10578">MNISFQVAAQAPAGPGAVDAETSDVMAALGGGKPGAGKSTGKGAGGSNAMQTNLVSAIDGFLREPVPQGASGNVFQLVIQYLEKTGGGAGGAAGGSAGKSGKSGVSRGGKRS</sequence>
<gene>
    <name evidence="2" type="ORF">PGT21_017382</name>
</gene>
<proteinExistence type="predicted"/>
<keyword evidence="3" id="KW-1185">Reference proteome</keyword>
<organism evidence="2 3">
    <name type="scientific">Puccinia graminis f. sp. tritici</name>
    <dbReference type="NCBI Taxonomy" id="56615"/>
    <lineage>
        <taxon>Eukaryota</taxon>
        <taxon>Fungi</taxon>
        <taxon>Dikarya</taxon>
        <taxon>Basidiomycota</taxon>
        <taxon>Pucciniomycotina</taxon>
        <taxon>Pucciniomycetes</taxon>
        <taxon>Pucciniales</taxon>
        <taxon>Pucciniaceae</taxon>
        <taxon>Puccinia</taxon>
    </lineage>
</organism>
<dbReference type="Proteomes" id="UP000324748">
    <property type="component" value="Unassembled WGS sequence"/>
</dbReference>
<evidence type="ECO:0000313" key="2">
    <source>
        <dbReference type="EMBL" id="KAA1094306.1"/>
    </source>
</evidence>
<reference evidence="2 3" key="1">
    <citation type="submission" date="2019-05" db="EMBL/GenBank/DDBJ databases">
        <title>Emergence of the Ug99 lineage of the wheat stem rust pathogen through somatic hybridization.</title>
        <authorList>
            <person name="Li F."/>
            <person name="Upadhyaya N.M."/>
            <person name="Sperschneider J."/>
            <person name="Matny O."/>
            <person name="Nguyen-Phuc H."/>
            <person name="Mago R."/>
            <person name="Raley C."/>
            <person name="Miller M.E."/>
            <person name="Silverstein K.A.T."/>
            <person name="Henningsen E."/>
            <person name="Hirsch C.D."/>
            <person name="Visser B."/>
            <person name="Pretorius Z.A."/>
            <person name="Steffenson B.J."/>
            <person name="Schwessinger B."/>
            <person name="Dodds P.N."/>
            <person name="Figueroa M."/>
        </authorList>
    </citation>
    <scope>NUCLEOTIDE SEQUENCE [LARGE SCALE GENOMIC DNA]</scope>
    <source>
        <strain evidence="2">21-0</strain>
    </source>
</reference>
<feature type="compositionally biased region" description="Gly residues" evidence="1">
    <location>
        <begin position="87"/>
        <end position="98"/>
    </location>
</feature>
<dbReference type="EMBL" id="VSWC01000079">
    <property type="protein sequence ID" value="KAA1094306.1"/>
    <property type="molecule type" value="Genomic_DNA"/>
</dbReference>
<comment type="caution">
    <text evidence="2">The sequence shown here is derived from an EMBL/GenBank/DDBJ whole genome shotgun (WGS) entry which is preliminary data.</text>
</comment>
<evidence type="ECO:0000256" key="1">
    <source>
        <dbReference type="SAM" id="MobiDB-lite"/>
    </source>
</evidence>
<dbReference type="OrthoDB" id="2506656at2759"/>
<name>A0A5B0P003_PUCGR</name>
<evidence type="ECO:0000313" key="3">
    <source>
        <dbReference type="Proteomes" id="UP000324748"/>
    </source>
</evidence>
<accession>A0A5B0P003</accession>
<protein>
    <submittedName>
        <fullName evidence="2">Uncharacterized protein</fullName>
    </submittedName>
</protein>
<dbReference type="AlphaFoldDB" id="A0A5B0P003"/>
<feature type="region of interest" description="Disordered" evidence="1">
    <location>
        <begin position="87"/>
        <end position="112"/>
    </location>
</feature>